<reference evidence="3" key="1">
    <citation type="submission" date="2025-08" db="UniProtKB">
        <authorList>
            <consortium name="RefSeq"/>
        </authorList>
    </citation>
    <scope>IDENTIFICATION</scope>
    <source>
        <tissue evidence="3">Gonads</tissue>
    </source>
</reference>
<evidence type="ECO:0000313" key="2">
    <source>
        <dbReference type="Proteomes" id="UP000085678"/>
    </source>
</evidence>
<dbReference type="Proteomes" id="UP000085678">
    <property type="component" value="Unplaced"/>
</dbReference>
<feature type="compositionally biased region" description="Polar residues" evidence="1">
    <location>
        <begin position="1"/>
        <end position="12"/>
    </location>
</feature>
<dbReference type="OrthoDB" id="5987729at2759"/>
<dbReference type="GeneID" id="106179833"/>
<protein>
    <submittedName>
        <fullName evidence="3">Carbohydrate sulfotransferase 1-like</fullName>
    </submittedName>
</protein>
<dbReference type="Gene3D" id="3.40.50.300">
    <property type="entry name" value="P-loop containing nucleotide triphosphate hydrolases"/>
    <property type="match status" value="1"/>
</dbReference>
<proteinExistence type="predicted"/>
<sequence length="374" mass="41783">MYRRVSTPTATVEVTRGPESVTESPPVEIKVSDSLEFFPKMTSIKPSLPVKTSMTLASEATTVSAVSRPTASPTTGVLIFGYYRSGSSFIGEMFNRNPNALYIFEPLFNIINAQQPKASDIAFLNGTKMSADDVGTQRIFFHSLIGLFDCDTSRIPLSVLWSPMYINKDRMMHMRRFTQCTKRNTVKIISSPCLPIYKDICEKATVKAIKCVRLNDINITENFLQTNPGIRVIHLLRDPRGALSSGLTTGAFRSVGAKRAALDLCERMKNNLVNGRRIQKRYPGRFFEIRYEDVAENPLKMISYVYKVLSLSITEDIKQTFMRLANGSKADGAYGTVRTDSNATAHAWKTKINPEVKQTIDSICVDVLKLVGYA</sequence>
<name>A0A1S3K9A1_LINAN</name>
<dbReference type="OMA" id="YLMEPAC"/>
<dbReference type="GO" id="GO:0006790">
    <property type="term" value="P:sulfur compound metabolic process"/>
    <property type="evidence" value="ECO:0007669"/>
    <property type="project" value="TreeGrafter"/>
</dbReference>
<dbReference type="GO" id="GO:0001517">
    <property type="term" value="F:N-acetylglucosamine 6-O-sulfotransferase activity"/>
    <property type="evidence" value="ECO:0007669"/>
    <property type="project" value="TreeGrafter"/>
</dbReference>
<dbReference type="AlphaFoldDB" id="A0A1S3K9A1"/>
<dbReference type="PANTHER" id="PTHR10704:SF71">
    <property type="entry name" value="CARBOHYDRATE SULFOTRANSFERASE 1-LIKE"/>
    <property type="match status" value="1"/>
</dbReference>
<dbReference type="Pfam" id="PF13469">
    <property type="entry name" value="Sulfotransfer_3"/>
    <property type="match status" value="1"/>
</dbReference>
<evidence type="ECO:0000256" key="1">
    <source>
        <dbReference type="SAM" id="MobiDB-lite"/>
    </source>
</evidence>
<dbReference type="KEGG" id="lak:106179833"/>
<evidence type="ECO:0000313" key="3">
    <source>
        <dbReference type="RefSeq" id="XP_013419072.1"/>
    </source>
</evidence>
<dbReference type="SUPFAM" id="SSF52540">
    <property type="entry name" value="P-loop containing nucleoside triphosphate hydrolases"/>
    <property type="match status" value="1"/>
</dbReference>
<dbReference type="RefSeq" id="XP_013419072.1">
    <property type="nucleotide sequence ID" value="XM_013563618.1"/>
</dbReference>
<dbReference type="InParanoid" id="A0A1S3K9A1"/>
<dbReference type="FunCoup" id="A0A1S3K9A1">
    <property type="interactions" value="307"/>
</dbReference>
<dbReference type="InterPro" id="IPR051135">
    <property type="entry name" value="Gal/GlcNAc/GalNAc_ST"/>
</dbReference>
<dbReference type="PANTHER" id="PTHR10704">
    <property type="entry name" value="CARBOHYDRATE SULFOTRANSFERASE"/>
    <property type="match status" value="1"/>
</dbReference>
<dbReference type="InterPro" id="IPR027417">
    <property type="entry name" value="P-loop_NTPase"/>
</dbReference>
<dbReference type="GO" id="GO:0006044">
    <property type="term" value="P:N-acetylglucosamine metabolic process"/>
    <property type="evidence" value="ECO:0007669"/>
    <property type="project" value="TreeGrafter"/>
</dbReference>
<keyword evidence="2" id="KW-1185">Reference proteome</keyword>
<organism evidence="2 3">
    <name type="scientific">Lingula anatina</name>
    <name type="common">Brachiopod</name>
    <name type="synonym">Lingula unguis</name>
    <dbReference type="NCBI Taxonomy" id="7574"/>
    <lineage>
        <taxon>Eukaryota</taxon>
        <taxon>Metazoa</taxon>
        <taxon>Spiralia</taxon>
        <taxon>Lophotrochozoa</taxon>
        <taxon>Brachiopoda</taxon>
        <taxon>Linguliformea</taxon>
        <taxon>Lingulata</taxon>
        <taxon>Lingulida</taxon>
        <taxon>Linguloidea</taxon>
        <taxon>Lingulidae</taxon>
        <taxon>Lingula</taxon>
    </lineage>
</organism>
<feature type="region of interest" description="Disordered" evidence="1">
    <location>
        <begin position="1"/>
        <end position="24"/>
    </location>
</feature>
<gene>
    <name evidence="3" type="primary">LOC106179833</name>
</gene>
<accession>A0A1S3K9A1</accession>